<accession>A0A839HH78</accession>
<keyword evidence="1 11" id="KW-0698">rRNA processing</keyword>
<evidence type="ECO:0000256" key="10">
    <source>
        <dbReference type="ARBA" id="ARBA00048970"/>
    </source>
</evidence>
<evidence type="ECO:0000256" key="8">
    <source>
        <dbReference type="ARBA" id="ARBA00041995"/>
    </source>
</evidence>
<keyword evidence="15" id="KW-1185">Reference proteome</keyword>
<dbReference type="Pfam" id="PF01728">
    <property type="entry name" value="FtsJ"/>
    <property type="match status" value="1"/>
</dbReference>
<dbReference type="Proteomes" id="UP000586093">
    <property type="component" value="Unassembled WGS sequence"/>
</dbReference>
<feature type="binding site" evidence="11">
    <location>
        <position position="97"/>
    </location>
    <ligand>
        <name>S-adenosyl-L-methionine</name>
        <dbReference type="ChEBI" id="CHEBI:59789"/>
    </ligand>
</feature>
<feature type="binding site" evidence="11">
    <location>
        <position position="113"/>
    </location>
    <ligand>
        <name>S-adenosyl-L-methionine</name>
        <dbReference type="ChEBI" id="CHEBI:59789"/>
    </ligand>
</feature>
<evidence type="ECO:0000259" key="13">
    <source>
        <dbReference type="Pfam" id="PF01728"/>
    </source>
</evidence>
<dbReference type="GO" id="GO:0005737">
    <property type="term" value="C:cytoplasm"/>
    <property type="evidence" value="ECO:0007669"/>
    <property type="project" value="UniProtKB-SubCell"/>
</dbReference>
<reference evidence="14 15" key="1">
    <citation type="submission" date="2020-08" db="EMBL/GenBank/DDBJ databases">
        <title>Aquariorum lacteus gen. nov., sp. nov., a new member of the family Comamonadaceae, isolated from freshwater aquarium.</title>
        <authorList>
            <person name="Chun S.-J."/>
        </authorList>
    </citation>
    <scope>NUCLEOTIDE SEQUENCE [LARGE SCALE GENOMIC DNA]</scope>
    <source>
        <strain evidence="14 15">SJAQ100</strain>
    </source>
</reference>
<feature type="binding site" evidence="11">
    <location>
        <position position="66"/>
    </location>
    <ligand>
        <name>S-adenosyl-L-methionine</name>
        <dbReference type="ChEBI" id="CHEBI:59789"/>
    </ligand>
</feature>
<evidence type="ECO:0000313" key="15">
    <source>
        <dbReference type="Proteomes" id="UP000586093"/>
    </source>
</evidence>
<dbReference type="FunFam" id="3.40.50.150:FF:000005">
    <property type="entry name" value="Ribosomal RNA large subunit methyltransferase E"/>
    <property type="match status" value="1"/>
</dbReference>
<evidence type="ECO:0000256" key="9">
    <source>
        <dbReference type="ARBA" id="ARBA00042745"/>
    </source>
</evidence>
<evidence type="ECO:0000256" key="5">
    <source>
        <dbReference type="ARBA" id="ARBA00037569"/>
    </source>
</evidence>
<name>A0A839HH78_9BURK</name>
<dbReference type="HAMAP" id="MF_01547">
    <property type="entry name" value="RNA_methyltr_E"/>
    <property type="match status" value="1"/>
</dbReference>
<dbReference type="GO" id="GO:0008650">
    <property type="term" value="F:rRNA (uridine-2'-O-)-methyltransferase activity"/>
    <property type="evidence" value="ECO:0007669"/>
    <property type="project" value="UniProtKB-UniRule"/>
</dbReference>
<evidence type="ECO:0000313" key="14">
    <source>
        <dbReference type="EMBL" id="MBB1161757.1"/>
    </source>
</evidence>
<feature type="active site" description="Proton acceptor" evidence="11 12">
    <location>
        <position position="178"/>
    </location>
</feature>
<keyword evidence="2 11" id="KW-0489">Methyltransferase</keyword>
<keyword evidence="11" id="KW-0963">Cytoplasm</keyword>
<comment type="caution">
    <text evidence="14">The sequence shown here is derived from an EMBL/GenBank/DDBJ whole genome shotgun (WGS) entry which is preliminary data.</text>
</comment>
<keyword evidence="3 11" id="KW-0808">Transferase</keyword>
<evidence type="ECO:0000256" key="12">
    <source>
        <dbReference type="PIRSR" id="PIRSR005461-1"/>
    </source>
</evidence>
<evidence type="ECO:0000256" key="1">
    <source>
        <dbReference type="ARBA" id="ARBA00022552"/>
    </source>
</evidence>
<dbReference type="AlphaFoldDB" id="A0A839HH78"/>
<evidence type="ECO:0000256" key="3">
    <source>
        <dbReference type="ARBA" id="ARBA00022679"/>
    </source>
</evidence>
<dbReference type="InterPro" id="IPR015507">
    <property type="entry name" value="rRNA-MeTfrase_E"/>
</dbReference>
<comment type="subcellular location">
    <subcellularLocation>
        <location evidence="11">Cytoplasm</location>
    </subcellularLocation>
</comment>
<sequence length="227" mass="24640">MKTKTKSRKVNKAWLNDHVNDPYVKMAKKDGYRARAAYKLKEIDEELKLVRPGQTVVDLGSTPGAWSQYLRRRFAPKEAGVGGAAVGQLDGRIVALDILPMEAIEGVEFLQGDFHEEAVLAELKARLGGQPVDLVVSDMAPNLSGIAASDSARVAGLVELAIDFACAHLRPEGALVCKVFHGSGYSQLVELFKRHFRVVKPIKPKASRDRSSETFLVGMGLKAVSGA</sequence>
<dbReference type="InterPro" id="IPR002877">
    <property type="entry name" value="RNA_MeTrfase_FtsJ_dom"/>
</dbReference>
<evidence type="ECO:0000256" key="7">
    <source>
        <dbReference type="ARBA" id="ARBA00041129"/>
    </source>
</evidence>
<comment type="catalytic activity">
    <reaction evidence="10 11">
        <text>uridine(2552) in 23S rRNA + S-adenosyl-L-methionine = 2'-O-methyluridine(2552) in 23S rRNA + S-adenosyl-L-homocysteine + H(+)</text>
        <dbReference type="Rhea" id="RHEA:42720"/>
        <dbReference type="Rhea" id="RHEA-COMP:10202"/>
        <dbReference type="Rhea" id="RHEA-COMP:10203"/>
        <dbReference type="ChEBI" id="CHEBI:15378"/>
        <dbReference type="ChEBI" id="CHEBI:57856"/>
        <dbReference type="ChEBI" id="CHEBI:59789"/>
        <dbReference type="ChEBI" id="CHEBI:65315"/>
        <dbReference type="ChEBI" id="CHEBI:74478"/>
        <dbReference type="EC" id="2.1.1.166"/>
    </reaction>
</comment>
<dbReference type="PIRSF" id="PIRSF005461">
    <property type="entry name" value="23S_rRNA_mtase"/>
    <property type="match status" value="1"/>
</dbReference>
<dbReference type="PANTHER" id="PTHR10920">
    <property type="entry name" value="RIBOSOMAL RNA METHYLTRANSFERASE"/>
    <property type="match status" value="1"/>
</dbReference>
<comment type="similarity">
    <text evidence="11">Belongs to the class I-like SAM-binding methyltransferase superfamily. RNA methyltransferase RlmE family.</text>
</comment>
<feature type="binding site" evidence="11">
    <location>
        <position position="64"/>
    </location>
    <ligand>
        <name>S-adenosyl-L-methionine</name>
        <dbReference type="ChEBI" id="CHEBI:59789"/>
    </ligand>
</feature>
<dbReference type="RefSeq" id="WP_182662783.1">
    <property type="nucleotide sequence ID" value="NZ_JACIVI010000001.1"/>
</dbReference>
<evidence type="ECO:0000256" key="11">
    <source>
        <dbReference type="HAMAP-Rule" id="MF_01547"/>
    </source>
</evidence>
<feature type="binding site" evidence="11">
    <location>
        <position position="138"/>
    </location>
    <ligand>
        <name>S-adenosyl-L-methionine</name>
        <dbReference type="ChEBI" id="CHEBI:59789"/>
    </ligand>
</feature>
<dbReference type="SUPFAM" id="SSF53335">
    <property type="entry name" value="S-adenosyl-L-methionine-dependent methyltransferases"/>
    <property type="match status" value="1"/>
</dbReference>
<feature type="domain" description="Ribosomal RNA methyltransferase FtsJ" evidence="13">
    <location>
        <begin position="32"/>
        <end position="220"/>
    </location>
</feature>
<dbReference type="PANTHER" id="PTHR10920:SF18">
    <property type="entry name" value="RRNA METHYLTRANSFERASE 2, MITOCHONDRIAL"/>
    <property type="match status" value="1"/>
</dbReference>
<dbReference type="InterPro" id="IPR050082">
    <property type="entry name" value="RNA_methyltr_RlmE"/>
</dbReference>
<protein>
    <recommendedName>
        <fullName evidence="7 11">Ribosomal RNA large subunit methyltransferase E</fullName>
        <ecNumber evidence="6 11">2.1.1.166</ecNumber>
    </recommendedName>
    <alternativeName>
        <fullName evidence="9 11">23S rRNA Um2552 methyltransferase</fullName>
    </alternativeName>
    <alternativeName>
        <fullName evidence="8 11">rRNA (uridine-2'-O-)-methyltransferase</fullName>
    </alternativeName>
</protein>
<proteinExistence type="inferred from homology"/>
<gene>
    <name evidence="11" type="primary">rlmE</name>
    <name evidence="11" type="synonym">ftsJ</name>
    <name evidence="11" type="synonym">rrmJ</name>
    <name evidence="14" type="ORF">H4F90_07180</name>
</gene>
<comment type="function">
    <text evidence="5 11">Specifically methylates the uridine in position 2552 of 23S rRNA at the 2'-O position of the ribose in the fully assembled 50S ribosomal subunit.</text>
</comment>
<dbReference type="InterPro" id="IPR029063">
    <property type="entry name" value="SAM-dependent_MTases_sf"/>
</dbReference>
<keyword evidence="4 11" id="KW-0949">S-adenosyl-L-methionine</keyword>
<dbReference type="Gene3D" id="3.40.50.150">
    <property type="entry name" value="Vaccinia Virus protein VP39"/>
    <property type="match status" value="1"/>
</dbReference>
<evidence type="ECO:0000256" key="4">
    <source>
        <dbReference type="ARBA" id="ARBA00022691"/>
    </source>
</evidence>
<organism evidence="14 15">
    <name type="scientific">Aquariibacter albus</name>
    <dbReference type="NCBI Taxonomy" id="2759899"/>
    <lineage>
        <taxon>Bacteria</taxon>
        <taxon>Pseudomonadati</taxon>
        <taxon>Pseudomonadota</taxon>
        <taxon>Betaproteobacteria</taxon>
        <taxon>Burkholderiales</taxon>
        <taxon>Sphaerotilaceae</taxon>
        <taxon>Aquariibacter</taxon>
    </lineage>
</organism>
<evidence type="ECO:0000256" key="6">
    <source>
        <dbReference type="ARBA" id="ARBA00038861"/>
    </source>
</evidence>
<dbReference type="EMBL" id="JACIVI010000001">
    <property type="protein sequence ID" value="MBB1161757.1"/>
    <property type="molecule type" value="Genomic_DNA"/>
</dbReference>
<evidence type="ECO:0000256" key="2">
    <source>
        <dbReference type="ARBA" id="ARBA00022603"/>
    </source>
</evidence>
<dbReference type="EC" id="2.1.1.166" evidence="6 11"/>